<dbReference type="EMBL" id="CM046103">
    <property type="protein sequence ID" value="KAI8428080.1"/>
    <property type="molecule type" value="Genomic_DNA"/>
</dbReference>
<reference evidence="1 2" key="1">
    <citation type="journal article" date="2022" name="Genome Biol. Evol.">
        <title>The Spruce Budworm Genome: Reconstructing the Evolutionary History of Antifreeze Proteins.</title>
        <authorList>
            <person name="Beliveau C."/>
            <person name="Gagne P."/>
            <person name="Picq S."/>
            <person name="Vernygora O."/>
            <person name="Keeling C.I."/>
            <person name="Pinkney K."/>
            <person name="Doucet D."/>
            <person name="Wen F."/>
            <person name="Johnston J.S."/>
            <person name="Maaroufi H."/>
            <person name="Boyle B."/>
            <person name="Laroche J."/>
            <person name="Dewar K."/>
            <person name="Juretic N."/>
            <person name="Blackburn G."/>
            <person name="Nisole A."/>
            <person name="Brunet B."/>
            <person name="Brandao M."/>
            <person name="Lumley L."/>
            <person name="Duan J."/>
            <person name="Quan G."/>
            <person name="Lucarotti C.J."/>
            <person name="Roe A.D."/>
            <person name="Sperling F.A.H."/>
            <person name="Levesque R.C."/>
            <person name="Cusson M."/>
        </authorList>
    </citation>
    <scope>NUCLEOTIDE SEQUENCE [LARGE SCALE GENOMIC DNA]</scope>
    <source>
        <strain evidence="1">Glfc:IPQL:Cfum</strain>
    </source>
</reference>
<evidence type="ECO:0000313" key="1">
    <source>
        <dbReference type="EMBL" id="KAI8428080.1"/>
    </source>
</evidence>
<keyword evidence="2" id="KW-1185">Reference proteome</keyword>
<proteinExistence type="predicted"/>
<comment type="caution">
    <text evidence="1">The sequence shown here is derived from an EMBL/GenBank/DDBJ whole genome shotgun (WGS) entry which is preliminary data.</text>
</comment>
<protein>
    <submittedName>
        <fullName evidence="1">Uncharacterized protein</fullName>
    </submittedName>
</protein>
<name>A0ACC0JVS6_CHOFU</name>
<gene>
    <name evidence="1" type="ORF">MSG28_002361</name>
</gene>
<organism evidence="1 2">
    <name type="scientific">Choristoneura fumiferana</name>
    <name type="common">Spruce budworm moth</name>
    <name type="synonym">Archips fumiferana</name>
    <dbReference type="NCBI Taxonomy" id="7141"/>
    <lineage>
        <taxon>Eukaryota</taxon>
        <taxon>Metazoa</taxon>
        <taxon>Ecdysozoa</taxon>
        <taxon>Arthropoda</taxon>
        <taxon>Hexapoda</taxon>
        <taxon>Insecta</taxon>
        <taxon>Pterygota</taxon>
        <taxon>Neoptera</taxon>
        <taxon>Endopterygota</taxon>
        <taxon>Lepidoptera</taxon>
        <taxon>Glossata</taxon>
        <taxon>Ditrysia</taxon>
        <taxon>Tortricoidea</taxon>
        <taxon>Tortricidae</taxon>
        <taxon>Tortricinae</taxon>
        <taxon>Choristoneura</taxon>
    </lineage>
</organism>
<evidence type="ECO:0000313" key="2">
    <source>
        <dbReference type="Proteomes" id="UP001064048"/>
    </source>
</evidence>
<accession>A0ACC0JVS6</accession>
<dbReference type="Proteomes" id="UP001064048">
    <property type="component" value="Chromosome 3"/>
</dbReference>
<sequence length="854" mass="96950">MNDVRDKVVAGSSGWENTTPRNDSSPETQSSPGGSSETPQTPGVPAPLAPHLAADLHPDLIQQGWRKYWSKRENRPYFWNKLSGESMWELPAVKRDFDPITDPLGICHTGPPNAGNMTPSASKRRPSEDNGPPPKKFVLAGPWDIEVPTNVVIYERPPTICPHPHPEIEGFRFTLANKLRQCYQELCHTREGIDAPKDSFNRWLMERKVNDQGGSDPLLPSHCFPEISRSMYEEIMNDIPIKLTHPKFTGDARKQLSRYAEAAKKMIESRNASPESRKVVKWNAEDTFQWLRRTELAAPLQQAALRKVWCYPVQCALPAPRAPLVDHFLDRDQALLRYLGETQVINAAYLQKLECLYRYSCFDDKKFEQFLSRVWCVLRRYAAWVGAGGEAALAQMALPVPVLECLQRCFGVTFECFASPLDCYFRQYCSAFADTDSYFGSRGPFLELRPVSGSLVAHPPYCEELLEAALRHMERLLQESAEPLSFVVVLPEWPERHAGALHKLQASHFKRKQNAAGFARWGPTEERVEALLDAWRPRAKLRSPPPPPPPARPRPRPRPHPRPRHPRPPRLSTAVIVLAGRDFYQILGVSRSASTNEIKKAYRKLAKALHPDKNQDDPNASNKFQDLGAAYEALSDPEKRELYDRCGEDCLKKEGMMNNNDPFASFFGDFGFHFGGEPQQHETPRGADITMQLSVSLEELYNGNFIEITRNKPVIKPASGTRKCNCRQEMVTRNLGPGRFQMMQQTVCDECPNVKFVNEERLLEIEDALTGFTLELKHLDGHTVSVTRDKVTWAGARVRKKGEGMPNFENNNLHGNLYITFDIDFPKQDFSDQEKEALRKILQQSPNNKVYNGL</sequence>